<proteinExistence type="predicted"/>
<dbReference type="OrthoDB" id="9758052at2"/>
<dbReference type="InterPro" id="IPR028971">
    <property type="entry name" value="NAD-GDH_cat"/>
</dbReference>
<dbReference type="PANTHER" id="PTHR43403:SF1">
    <property type="entry name" value="NAD-SPECIFIC GLUTAMATE DEHYDROGENASE"/>
    <property type="match status" value="1"/>
</dbReference>
<dbReference type="InterPro" id="IPR049056">
    <property type="entry name" value="NAD_Glu_DH_HM3"/>
</dbReference>
<dbReference type="Proteomes" id="UP000192602">
    <property type="component" value="Unassembled WGS sequence"/>
</dbReference>
<feature type="domain" description="NAD-specific glutamate dehydrogenase C-terminal" evidence="3">
    <location>
        <begin position="695"/>
        <end position="859"/>
    </location>
</feature>
<reference evidence="5" key="1">
    <citation type="submission" date="2017-04" db="EMBL/GenBank/DDBJ databases">
        <authorList>
            <person name="Varghese N."/>
            <person name="Submissions S."/>
        </authorList>
    </citation>
    <scope>NUCLEOTIDE SEQUENCE [LARGE SCALE GENOMIC DNA]</scope>
    <source>
        <strain evidence="5">DSM 16512</strain>
    </source>
</reference>
<sequence length="1007" mass="116372">MTNPCKEAITQEDREIVKNLDDYKVIIDLAHEPSIKIYAKKPVSLSQIVLLLKDFGITAKKEIFYSLNDVQISQIFIDTNITALQQAKEKVATIIEQALRGETLERCALYRFVLEKNISLEQVIFLRSLVKYLVQLLPEKKEQSIIKIFLNYPHLINYFIKYFFKQDFMEREKIEEKIHSSFKTVQNYEEDKLLRICYYAICSIKKTNFFAGKECKSYKFDLTKFKKLLPSLQPNIEIFVYHKDFLGVHLRISPVSRGGIRWSDREDFRQEIRDLMITQEAKNAIIIPSGGKGGLYIEKPITKKEFRHYYELYIDAMLDLIDKEPKERGDFYFVVAADKGTADMSDVANAIAIKRGYWLKDAFASGGSHGYNHKKLGVTAHGAWICAARHFIDRKIDIFKDPITVVGTGSMRGDVFGNGMLINPQIKLIGAISSHEIFIDPNPDPAIAFKERKRLFEEQKSWSDYNQTLISKGGGVFLRTQKEIKLSPQIKKVLNIKEDILSAEELAKYLLCAQVDMLYIGGIGTYVKSSEEFNIYIADKYNEPVRVDASALQAFAVCEGGNLGLTQKARIEYAKNGGRINLDSIDNSAGVNTSDYEVNLKIVLNKALKEQKIDENQKHSILKELTQEVLEKVFQENFMQPLAITLDALRSRNDKEDFIKAIELLERELEFFNKKDFDIPKIKEFDTVIDADGAIVRPVLGIVLSFSKIFLKRFILQSNLTQEPFFEHYLYKYFPKSLYPLFEKEVLTHPLAREIIATVAANIIIDNAGIRFIADFDELGSEKFLIKIKSYLLLYALLWIAKAKKELYKKESANKTSIYMQLLEIEDAVEFSVKWIVRNYQEFNSEPFHILNYKNEIAQFLDFKESIHSDFFRYIDLIKFVMPAIYIKELKEYPLNEVLSLLSEILSLFNIDALLQIIYNFSPKDNIGKELKMQLMELVEYFVVATAKDVVFYTRSKESLHDGLMNYIQEKMIDTSFFAQKIQELAQTPQDLMKISNVVHKLLLEAI</sequence>
<dbReference type="RefSeq" id="WP_084274764.1">
    <property type="nucleotide sequence ID" value="NZ_AP026671.1"/>
</dbReference>
<dbReference type="PANTHER" id="PTHR43403">
    <property type="entry name" value="NAD-SPECIFIC GLUTAMATE DEHYDROGENASE"/>
    <property type="match status" value="1"/>
</dbReference>
<keyword evidence="1" id="KW-0560">Oxidoreductase</keyword>
<evidence type="ECO:0000259" key="3">
    <source>
        <dbReference type="Pfam" id="PF21074"/>
    </source>
</evidence>
<dbReference type="InterPro" id="IPR007780">
    <property type="entry name" value="NAD_Glu_DH_bac"/>
</dbReference>
<dbReference type="STRING" id="1069081.SAMN05660197_0237"/>
<accession>A0A1W1WQK4</accession>
<name>A0A1W1WQK4_9BACT</name>
<dbReference type="AlphaFoldDB" id="A0A1W1WQK4"/>
<gene>
    <name evidence="4" type="ORF">SAMN05660197_0237</name>
</gene>
<dbReference type="SUPFAM" id="SSF53223">
    <property type="entry name" value="Aminoacid dehydrogenase-like, N-terminal domain"/>
    <property type="match status" value="1"/>
</dbReference>
<dbReference type="GO" id="GO:0004352">
    <property type="term" value="F:glutamate dehydrogenase (NAD+) activity"/>
    <property type="evidence" value="ECO:0007669"/>
    <property type="project" value="InterPro"/>
</dbReference>
<dbReference type="GO" id="GO:0004069">
    <property type="term" value="F:L-aspartate:2-oxoglutarate aminotransferase activity"/>
    <property type="evidence" value="ECO:0007669"/>
    <property type="project" value="InterPro"/>
</dbReference>
<dbReference type="GO" id="GO:0006538">
    <property type="term" value="P:L-glutamate catabolic process"/>
    <property type="evidence" value="ECO:0007669"/>
    <property type="project" value="InterPro"/>
</dbReference>
<protein>
    <submittedName>
        <fullName evidence="4">Glutamate dehydrogenase</fullName>
    </submittedName>
</protein>
<dbReference type="InterPro" id="IPR048381">
    <property type="entry name" value="GDH_C"/>
</dbReference>
<dbReference type="SUPFAM" id="SSF51735">
    <property type="entry name" value="NAD(P)-binding Rossmann-fold domains"/>
    <property type="match status" value="1"/>
</dbReference>
<evidence type="ECO:0000256" key="1">
    <source>
        <dbReference type="ARBA" id="ARBA00023002"/>
    </source>
</evidence>
<evidence type="ECO:0000313" key="4">
    <source>
        <dbReference type="EMBL" id="SMC08485.1"/>
    </source>
</evidence>
<dbReference type="InterPro" id="IPR046346">
    <property type="entry name" value="Aminoacid_DH-like_N_sf"/>
</dbReference>
<dbReference type="Gene3D" id="3.40.50.720">
    <property type="entry name" value="NAD(P)-binding Rossmann-like Domain"/>
    <property type="match status" value="1"/>
</dbReference>
<dbReference type="Pfam" id="PF05088">
    <property type="entry name" value="Bac_GDH_CD"/>
    <property type="match status" value="1"/>
</dbReference>
<evidence type="ECO:0000259" key="2">
    <source>
        <dbReference type="Pfam" id="PF05088"/>
    </source>
</evidence>
<dbReference type="EMBL" id="FWWZ01000001">
    <property type="protein sequence ID" value="SMC08485.1"/>
    <property type="molecule type" value="Genomic_DNA"/>
</dbReference>
<evidence type="ECO:0000313" key="5">
    <source>
        <dbReference type="Proteomes" id="UP000192602"/>
    </source>
</evidence>
<organism evidence="4 5">
    <name type="scientific">Nitratiruptor tergarcus DSM 16512</name>
    <dbReference type="NCBI Taxonomy" id="1069081"/>
    <lineage>
        <taxon>Bacteria</taxon>
        <taxon>Pseudomonadati</taxon>
        <taxon>Campylobacterota</taxon>
        <taxon>Epsilonproteobacteria</taxon>
        <taxon>Nautiliales</taxon>
        <taxon>Nitratiruptoraceae</taxon>
        <taxon>Nitratiruptor</taxon>
    </lineage>
</organism>
<dbReference type="Pfam" id="PF21078">
    <property type="entry name" value="GDH_HM3"/>
    <property type="match status" value="1"/>
</dbReference>
<dbReference type="InterPro" id="IPR036291">
    <property type="entry name" value="NAD(P)-bd_dom_sf"/>
</dbReference>
<keyword evidence="5" id="KW-1185">Reference proteome</keyword>
<dbReference type="Pfam" id="PF21074">
    <property type="entry name" value="GDH_C"/>
    <property type="match status" value="1"/>
</dbReference>
<feature type="domain" description="NAD-glutamate dehydrogenase catalytic" evidence="2">
    <location>
        <begin position="178"/>
        <end position="645"/>
    </location>
</feature>